<comment type="caution">
    <text evidence="5">The sequence shown here is derived from an EMBL/GenBank/DDBJ whole genome shotgun (WGS) entry which is preliminary data.</text>
</comment>
<sequence length="340" mass="40136">MTDQKRRYTTQNERVYLRQQFIHNSNPNNEEVMCIAESLNWTCSRVARWFSNQRSRTPKHSKLLQELTNQKQMTNKLNQIYNKSLQQSDSRVKFLNWINYSIEGMKQDLQKSESKEDCLYNKIEIAMCHLQNRLVSQIENESSFLQEVKNLQSPETLQVHLKDTLGQSAHNNNNTKNNSSNNKNNKNNTNKNNFSLRSNAFKIKTIEKNDKASQNKMLLTKNLKKNDHKQFLSIRKRKKSQYTGTSTYKQSPIAKQPFLKIKHKLHSIPRNNFPNENTIPLTRKMRAELSNSNKQLNLHTQTKTHQQIELEKQLSMHLNRIIQRQTKKKEHSQTTTESII</sequence>
<evidence type="ECO:0000256" key="2">
    <source>
        <dbReference type="RuleBase" id="RU000682"/>
    </source>
</evidence>
<feature type="DNA-binding region" description="Homeobox" evidence="1">
    <location>
        <begin position="3"/>
        <end position="61"/>
    </location>
</feature>
<dbReference type="GO" id="GO:0003677">
    <property type="term" value="F:DNA binding"/>
    <property type="evidence" value="ECO:0007669"/>
    <property type="project" value="UniProtKB-UniRule"/>
</dbReference>
<comment type="subcellular location">
    <subcellularLocation>
        <location evidence="1 2">Nucleus</location>
    </subcellularLocation>
</comment>
<feature type="compositionally biased region" description="Low complexity" evidence="3">
    <location>
        <begin position="171"/>
        <end position="193"/>
    </location>
</feature>
<organism evidence="5 6">
    <name type="scientific">Anaeramoeba flamelloides</name>
    <dbReference type="NCBI Taxonomy" id="1746091"/>
    <lineage>
        <taxon>Eukaryota</taxon>
        <taxon>Metamonada</taxon>
        <taxon>Anaeramoebidae</taxon>
        <taxon>Anaeramoeba</taxon>
    </lineage>
</organism>
<evidence type="ECO:0000256" key="3">
    <source>
        <dbReference type="SAM" id="MobiDB-lite"/>
    </source>
</evidence>
<keyword evidence="1 2" id="KW-0371">Homeobox</keyword>
<dbReference type="InterPro" id="IPR001356">
    <property type="entry name" value="HD"/>
</dbReference>
<dbReference type="Proteomes" id="UP001146793">
    <property type="component" value="Unassembled WGS sequence"/>
</dbReference>
<dbReference type="Gene3D" id="1.10.10.60">
    <property type="entry name" value="Homeodomain-like"/>
    <property type="match status" value="1"/>
</dbReference>
<evidence type="ECO:0000313" key="5">
    <source>
        <dbReference type="EMBL" id="KAJ3441850.1"/>
    </source>
</evidence>
<name>A0AAV7ZPE8_9EUKA</name>
<dbReference type="SUPFAM" id="SSF46689">
    <property type="entry name" value="Homeodomain-like"/>
    <property type="match status" value="1"/>
</dbReference>
<dbReference type="GO" id="GO:0005634">
    <property type="term" value="C:nucleus"/>
    <property type="evidence" value="ECO:0007669"/>
    <property type="project" value="UniProtKB-SubCell"/>
</dbReference>
<dbReference type="Pfam" id="PF00046">
    <property type="entry name" value="Homeodomain"/>
    <property type="match status" value="1"/>
</dbReference>
<keyword evidence="1 2" id="KW-0539">Nucleus</keyword>
<evidence type="ECO:0000259" key="4">
    <source>
        <dbReference type="PROSITE" id="PS50071"/>
    </source>
</evidence>
<dbReference type="InterPro" id="IPR009057">
    <property type="entry name" value="Homeodomain-like_sf"/>
</dbReference>
<keyword evidence="1 2" id="KW-0238">DNA-binding</keyword>
<reference evidence="5" key="1">
    <citation type="submission" date="2022-08" db="EMBL/GenBank/DDBJ databases">
        <title>Novel sulphate-reducing endosymbionts in the free-living metamonad Anaeramoeba.</title>
        <authorList>
            <person name="Jerlstrom-Hultqvist J."/>
            <person name="Cepicka I."/>
            <person name="Gallot-Lavallee L."/>
            <person name="Salas-Leiva D."/>
            <person name="Curtis B.A."/>
            <person name="Zahonova K."/>
            <person name="Pipaliya S."/>
            <person name="Dacks J."/>
            <person name="Roger A.J."/>
        </authorList>
    </citation>
    <scope>NUCLEOTIDE SEQUENCE</scope>
    <source>
        <strain evidence="5">Busselton2</strain>
    </source>
</reference>
<dbReference type="PROSITE" id="PS50071">
    <property type="entry name" value="HOMEOBOX_2"/>
    <property type="match status" value="1"/>
</dbReference>
<dbReference type="SMART" id="SM00389">
    <property type="entry name" value="HOX"/>
    <property type="match status" value="1"/>
</dbReference>
<gene>
    <name evidence="5" type="ORF">M0812_13868</name>
</gene>
<protein>
    <submittedName>
        <fullName evidence="5">Pou domain class 2 transcription factor</fullName>
    </submittedName>
</protein>
<evidence type="ECO:0000313" key="6">
    <source>
        <dbReference type="Proteomes" id="UP001146793"/>
    </source>
</evidence>
<feature type="region of interest" description="Disordered" evidence="3">
    <location>
        <begin position="166"/>
        <end position="197"/>
    </location>
</feature>
<dbReference type="CDD" id="cd00086">
    <property type="entry name" value="homeodomain"/>
    <property type="match status" value="1"/>
</dbReference>
<evidence type="ECO:0000256" key="1">
    <source>
        <dbReference type="PROSITE-ProRule" id="PRU00108"/>
    </source>
</evidence>
<proteinExistence type="predicted"/>
<accession>A0AAV7ZPE8</accession>
<feature type="domain" description="Homeobox" evidence="4">
    <location>
        <begin position="1"/>
        <end position="60"/>
    </location>
</feature>
<dbReference type="AlphaFoldDB" id="A0AAV7ZPE8"/>
<dbReference type="EMBL" id="JANTQA010000029">
    <property type="protein sequence ID" value="KAJ3441850.1"/>
    <property type="molecule type" value="Genomic_DNA"/>
</dbReference>